<gene>
    <name evidence="4" type="ORF">GCM10011575_43290</name>
</gene>
<evidence type="ECO:0000313" key="4">
    <source>
        <dbReference type="EMBL" id="GGL80356.1"/>
    </source>
</evidence>
<protein>
    <submittedName>
        <fullName evidence="4">NADP oxidoreductase</fullName>
    </submittedName>
</protein>
<reference evidence="4" key="2">
    <citation type="submission" date="2020-09" db="EMBL/GenBank/DDBJ databases">
        <authorList>
            <person name="Sun Q."/>
            <person name="Zhou Y."/>
        </authorList>
    </citation>
    <scope>NUCLEOTIDE SEQUENCE</scope>
    <source>
        <strain evidence="4">CGMCC 4.7306</strain>
    </source>
</reference>
<feature type="domain" description="Pyrroline-5-carboxylate reductase catalytic N-terminal" evidence="3">
    <location>
        <begin position="33"/>
        <end position="122"/>
    </location>
</feature>
<evidence type="ECO:0000259" key="3">
    <source>
        <dbReference type="Pfam" id="PF03807"/>
    </source>
</evidence>
<dbReference type="Pfam" id="PF03807">
    <property type="entry name" value="F420_oxidored"/>
    <property type="match status" value="1"/>
</dbReference>
<organism evidence="4 5">
    <name type="scientific">Microlunatus endophyticus</name>
    <dbReference type="NCBI Taxonomy" id="1716077"/>
    <lineage>
        <taxon>Bacteria</taxon>
        <taxon>Bacillati</taxon>
        <taxon>Actinomycetota</taxon>
        <taxon>Actinomycetes</taxon>
        <taxon>Propionibacteriales</taxon>
        <taxon>Propionibacteriaceae</taxon>
        <taxon>Microlunatus</taxon>
    </lineage>
</organism>
<evidence type="ECO:0000256" key="2">
    <source>
        <dbReference type="SAM" id="MobiDB-lite"/>
    </source>
</evidence>
<dbReference type="AlphaFoldDB" id="A0A917SHM1"/>
<dbReference type="InterPro" id="IPR051267">
    <property type="entry name" value="STEAP_metalloreductase"/>
</dbReference>
<proteinExistence type="predicted"/>
<comment type="caution">
    <text evidence="4">The sequence shown here is derived from an EMBL/GenBank/DDBJ whole genome shotgun (WGS) entry which is preliminary data.</text>
</comment>
<dbReference type="GO" id="GO:0016491">
    <property type="term" value="F:oxidoreductase activity"/>
    <property type="evidence" value="ECO:0007669"/>
    <property type="project" value="UniProtKB-KW"/>
</dbReference>
<dbReference type="PANTHER" id="PTHR14239:SF10">
    <property type="entry name" value="REDUCTASE"/>
    <property type="match status" value="1"/>
</dbReference>
<dbReference type="InterPro" id="IPR036291">
    <property type="entry name" value="NAD(P)-bd_dom_sf"/>
</dbReference>
<reference evidence="4" key="1">
    <citation type="journal article" date="2014" name="Int. J. Syst. Evol. Microbiol.">
        <title>Complete genome sequence of Corynebacterium casei LMG S-19264T (=DSM 44701T), isolated from a smear-ripened cheese.</title>
        <authorList>
            <consortium name="US DOE Joint Genome Institute (JGI-PGF)"/>
            <person name="Walter F."/>
            <person name="Albersmeier A."/>
            <person name="Kalinowski J."/>
            <person name="Ruckert C."/>
        </authorList>
    </citation>
    <scope>NUCLEOTIDE SEQUENCE</scope>
    <source>
        <strain evidence="4">CGMCC 4.7306</strain>
    </source>
</reference>
<accession>A0A917SHM1</accession>
<dbReference type="Proteomes" id="UP000613840">
    <property type="component" value="Unassembled WGS sequence"/>
</dbReference>
<dbReference type="SUPFAM" id="SSF51735">
    <property type="entry name" value="NAD(P)-binding Rossmann-fold domains"/>
    <property type="match status" value="1"/>
</dbReference>
<name>A0A917SHM1_9ACTN</name>
<dbReference type="PANTHER" id="PTHR14239">
    <property type="entry name" value="DUDULIN-RELATED"/>
    <property type="match status" value="1"/>
</dbReference>
<dbReference type="Gene3D" id="3.40.50.720">
    <property type="entry name" value="NAD(P)-binding Rossmann-like Domain"/>
    <property type="match status" value="1"/>
</dbReference>
<keyword evidence="1" id="KW-0560">Oxidoreductase</keyword>
<dbReference type="EMBL" id="BMMZ01000015">
    <property type="protein sequence ID" value="GGL80356.1"/>
    <property type="molecule type" value="Genomic_DNA"/>
</dbReference>
<sequence>MRDRSDPGRHRASATDHLGNSLHGDSVRPDMTTIGIIGSGNIGTAVAKAAIAIGEDVVISNSRGPESLADKIAELGPKAKAGTVVEAAAAGDLVLVAIPLAAITALNPADFDGKVVIDANNYYPQRDGQIAELDDESTTTSELLQRQLPGAKVVKAFNHIQAAQILTTATEAGTESRRALIVAGDDQAAKDAVAAFLDAIGFDALDIGPLSEGWRIQRDTPGYVQQLDREGLREAVSQAKRYADM</sequence>
<evidence type="ECO:0000313" key="5">
    <source>
        <dbReference type="Proteomes" id="UP000613840"/>
    </source>
</evidence>
<evidence type="ECO:0000256" key="1">
    <source>
        <dbReference type="ARBA" id="ARBA00023002"/>
    </source>
</evidence>
<feature type="region of interest" description="Disordered" evidence="2">
    <location>
        <begin position="1"/>
        <end position="26"/>
    </location>
</feature>
<dbReference type="InterPro" id="IPR028939">
    <property type="entry name" value="P5C_Rdtase_cat_N"/>
</dbReference>
<keyword evidence="5" id="KW-1185">Reference proteome</keyword>